<dbReference type="Proteomes" id="UP000054805">
    <property type="component" value="Unassembled WGS sequence"/>
</dbReference>
<sequence length="75" mass="8431">MSCAACQALQETKYSGSNTSGKIGSCRLVCKKSLDFEVRWITDIMESSSSEIEHGTVDFGSERIFNRYHMATLWT</sequence>
<evidence type="ECO:0000313" key="4">
    <source>
        <dbReference type="Proteomes" id="UP000054815"/>
    </source>
</evidence>
<name>A0A0V0YLR2_TRIPS</name>
<keyword evidence="3" id="KW-1185">Reference proteome</keyword>
<dbReference type="Proteomes" id="UP000054815">
    <property type="component" value="Unassembled WGS sequence"/>
</dbReference>
<accession>A0A0V0YLR2</accession>
<reference evidence="3 4" key="1">
    <citation type="submission" date="2015-01" db="EMBL/GenBank/DDBJ databases">
        <title>Evolution of Trichinella species and genotypes.</title>
        <authorList>
            <person name="Korhonen P.K."/>
            <person name="Edoardo P."/>
            <person name="Giuseppe L.R."/>
            <person name="Gasser R.B."/>
        </authorList>
    </citation>
    <scope>NUCLEOTIDE SEQUENCE [LARGE SCALE GENOMIC DNA]</scope>
    <source>
        <strain evidence="1">ISS141</strain>
        <strain evidence="2">ISS588</strain>
    </source>
</reference>
<dbReference type="EMBL" id="JYDU01000004">
    <property type="protein sequence ID" value="KRY01115.1"/>
    <property type="molecule type" value="Genomic_DNA"/>
</dbReference>
<proteinExistence type="predicted"/>
<dbReference type="EMBL" id="JYDS01000001">
    <property type="protein sequence ID" value="KRZ34925.1"/>
    <property type="molecule type" value="Genomic_DNA"/>
</dbReference>
<dbReference type="AlphaFoldDB" id="A0A0V0YLR2"/>
<evidence type="ECO:0000313" key="3">
    <source>
        <dbReference type="Proteomes" id="UP000054805"/>
    </source>
</evidence>
<evidence type="ECO:0000313" key="2">
    <source>
        <dbReference type="EMBL" id="KRZ34925.1"/>
    </source>
</evidence>
<evidence type="ECO:0000313" key="1">
    <source>
        <dbReference type="EMBL" id="KRY01115.1"/>
    </source>
</evidence>
<organism evidence="1 4">
    <name type="scientific">Trichinella pseudospiralis</name>
    <name type="common">Parasitic roundworm</name>
    <dbReference type="NCBI Taxonomy" id="6337"/>
    <lineage>
        <taxon>Eukaryota</taxon>
        <taxon>Metazoa</taxon>
        <taxon>Ecdysozoa</taxon>
        <taxon>Nematoda</taxon>
        <taxon>Enoplea</taxon>
        <taxon>Dorylaimia</taxon>
        <taxon>Trichinellida</taxon>
        <taxon>Trichinellidae</taxon>
        <taxon>Trichinella</taxon>
    </lineage>
</organism>
<comment type="caution">
    <text evidence="1">The sequence shown here is derived from an EMBL/GenBank/DDBJ whole genome shotgun (WGS) entry which is preliminary data.</text>
</comment>
<protein>
    <submittedName>
        <fullName evidence="1">Uncharacterized protein</fullName>
    </submittedName>
</protein>
<gene>
    <name evidence="2" type="ORF">T4B_3479</name>
    <name evidence="1" type="ORF">T4E_11107</name>
</gene>